<dbReference type="EMBL" id="FUIG01000024">
    <property type="protein sequence ID" value="SJM30777.1"/>
    <property type="molecule type" value="Genomic_DNA"/>
</dbReference>
<dbReference type="RefSeq" id="WP_244602797.1">
    <property type="nucleotide sequence ID" value="NZ_FUIG01000024.1"/>
</dbReference>
<organism evidence="1 2">
    <name type="scientific">Mesorhizobium delmotii</name>
    <dbReference type="NCBI Taxonomy" id="1631247"/>
    <lineage>
        <taxon>Bacteria</taxon>
        <taxon>Pseudomonadati</taxon>
        <taxon>Pseudomonadota</taxon>
        <taxon>Alphaproteobacteria</taxon>
        <taxon>Hyphomicrobiales</taxon>
        <taxon>Phyllobacteriaceae</taxon>
        <taxon>Mesorhizobium</taxon>
    </lineage>
</organism>
<evidence type="ECO:0000313" key="1">
    <source>
        <dbReference type="EMBL" id="SJM30777.1"/>
    </source>
</evidence>
<name>A0A2P9AI30_9HYPH</name>
<dbReference type="Proteomes" id="UP000245698">
    <property type="component" value="Unassembled WGS sequence"/>
</dbReference>
<evidence type="ECO:0008006" key="3">
    <source>
        <dbReference type="Google" id="ProtNLM"/>
    </source>
</evidence>
<accession>A0A2P9AI30</accession>
<gene>
    <name evidence="1" type="ORF">BQ8482_180005</name>
</gene>
<protein>
    <recommendedName>
        <fullName evidence="3">Glyoxalase/bleomycin resistance protein/dioxygenase</fullName>
    </recommendedName>
</protein>
<dbReference type="CDD" id="cd08351">
    <property type="entry name" value="ChaP_like"/>
    <property type="match status" value="1"/>
</dbReference>
<dbReference type="AlphaFoldDB" id="A0A2P9AI30"/>
<keyword evidence="2" id="KW-1185">Reference proteome</keyword>
<dbReference type="SUPFAM" id="SSF54593">
    <property type="entry name" value="Glyoxalase/Bleomycin resistance protein/Dihydroxybiphenyl dioxygenase"/>
    <property type="match status" value="1"/>
</dbReference>
<reference evidence="2" key="1">
    <citation type="submission" date="2016-12" db="EMBL/GenBank/DDBJ databases">
        <authorList>
            <person name="Brunel B."/>
        </authorList>
    </citation>
    <scope>NUCLEOTIDE SEQUENCE [LARGE SCALE GENOMIC DNA]</scope>
</reference>
<dbReference type="InterPro" id="IPR029068">
    <property type="entry name" value="Glyas_Bleomycin-R_OHBP_Dase"/>
</dbReference>
<proteinExistence type="predicted"/>
<dbReference type="Gene3D" id="3.10.180.10">
    <property type="entry name" value="2,3-Dihydroxybiphenyl 1,2-Dioxygenase, domain 1"/>
    <property type="match status" value="1"/>
</dbReference>
<evidence type="ECO:0000313" key="2">
    <source>
        <dbReference type="Proteomes" id="UP000245698"/>
    </source>
</evidence>
<sequence>MAIHFNHTILPARDSKASADFLAEMLGLPAPRRWGPFHMVTTDNDDYMDTEEKVVRQHYAFLVDDAEFEQIFNRIRERNLPYWADPGQRKPGRPTTTTVGAVSTLKTRTGICSKSSRVRTAAAAGIRERRAKGAGPMAITAVEPSQSEESVCHSWRD</sequence>